<dbReference type="AlphaFoldDB" id="T1J297"/>
<dbReference type="PIRSF" id="PIRSF005956">
    <property type="entry name" value="BtpA"/>
    <property type="match status" value="1"/>
</dbReference>
<dbReference type="InterPro" id="IPR011060">
    <property type="entry name" value="RibuloseP-bd_barrel"/>
</dbReference>
<evidence type="ECO:0000313" key="3">
    <source>
        <dbReference type="Proteomes" id="UP000014500"/>
    </source>
</evidence>
<dbReference type="SUPFAM" id="SSF51366">
    <property type="entry name" value="Ribulose-phoshate binding barrel"/>
    <property type="match status" value="1"/>
</dbReference>
<keyword evidence="3" id="KW-1185">Reference proteome</keyword>
<dbReference type="CDD" id="cd04722">
    <property type="entry name" value="TIM_phosphate_binding"/>
    <property type="match status" value="1"/>
</dbReference>
<dbReference type="NCBIfam" id="TIGR00259">
    <property type="entry name" value="thylakoid_BtpA"/>
    <property type="match status" value="1"/>
</dbReference>
<protein>
    <recommendedName>
        <fullName evidence="4">BtpA family membrane complex biogenesis protein</fullName>
    </recommendedName>
</protein>
<dbReference type="eggNOG" id="ENOG502QUBS">
    <property type="taxonomic scope" value="Eukaryota"/>
</dbReference>
<name>T1J297_STRMM</name>
<dbReference type="HOGENOM" id="CLU_075239_1_0_1"/>
<dbReference type="OMA" id="ENFFDAP"/>
<reference evidence="2" key="2">
    <citation type="submission" date="2015-02" db="UniProtKB">
        <authorList>
            <consortium name="EnsemblMetazoa"/>
        </authorList>
    </citation>
    <scope>IDENTIFICATION</scope>
</reference>
<dbReference type="PANTHER" id="PTHR21381:SF3">
    <property type="entry name" value="SGC REGION PROTEIN SGCQ-RELATED"/>
    <property type="match status" value="1"/>
</dbReference>
<proteinExistence type="inferred from homology"/>
<dbReference type="InterPro" id="IPR005137">
    <property type="entry name" value="BtpA"/>
</dbReference>
<reference evidence="3" key="1">
    <citation type="submission" date="2011-05" db="EMBL/GenBank/DDBJ databases">
        <authorList>
            <person name="Richards S.R."/>
            <person name="Qu J."/>
            <person name="Jiang H."/>
            <person name="Jhangiani S.N."/>
            <person name="Agravi P."/>
            <person name="Goodspeed R."/>
            <person name="Gross S."/>
            <person name="Mandapat C."/>
            <person name="Jackson L."/>
            <person name="Mathew T."/>
            <person name="Pu L."/>
            <person name="Thornton R."/>
            <person name="Saada N."/>
            <person name="Wilczek-Boney K.B."/>
            <person name="Lee S."/>
            <person name="Kovar C."/>
            <person name="Wu Y."/>
            <person name="Scherer S.E."/>
            <person name="Worley K.C."/>
            <person name="Muzny D.M."/>
            <person name="Gibbs R."/>
        </authorList>
    </citation>
    <scope>NUCLEOTIDE SEQUENCE</scope>
    <source>
        <strain evidence="3">Brora</strain>
    </source>
</reference>
<dbReference type="STRING" id="126957.T1J297"/>
<dbReference type="EMBL" id="JH431796">
    <property type="status" value="NOT_ANNOTATED_CDS"/>
    <property type="molecule type" value="Genomic_DNA"/>
</dbReference>
<accession>T1J297</accession>
<dbReference type="PANTHER" id="PTHR21381">
    <property type="entry name" value="ZGC:162297"/>
    <property type="match status" value="1"/>
</dbReference>
<organism evidence="2 3">
    <name type="scientific">Strigamia maritima</name>
    <name type="common">European centipede</name>
    <name type="synonym">Geophilus maritimus</name>
    <dbReference type="NCBI Taxonomy" id="126957"/>
    <lineage>
        <taxon>Eukaryota</taxon>
        <taxon>Metazoa</taxon>
        <taxon>Ecdysozoa</taxon>
        <taxon>Arthropoda</taxon>
        <taxon>Myriapoda</taxon>
        <taxon>Chilopoda</taxon>
        <taxon>Pleurostigmophora</taxon>
        <taxon>Geophilomorpha</taxon>
        <taxon>Linotaeniidae</taxon>
        <taxon>Strigamia</taxon>
    </lineage>
</organism>
<evidence type="ECO:0000313" key="2">
    <source>
        <dbReference type="EnsemblMetazoa" id="SMAR007679-PA"/>
    </source>
</evidence>
<comment type="similarity">
    <text evidence="1">Belongs to the BtpA family.</text>
</comment>
<evidence type="ECO:0000256" key="1">
    <source>
        <dbReference type="ARBA" id="ARBA00006007"/>
    </source>
</evidence>
<dbReference type="Pfam" id="PF03437">
    <property type="entry name" value="BtpA"/>
    <property type="match status" value="1"/>
</dbReference>
<sequence length="262" mass="28745">MIPFKQLFGHMQCAVIGMIHIRALPGSPLNNQSINEINDIACKEMEIYCKLGVDAVLLENMHDLPYVQSDKMGPETTAYMSKICSNAKKLAKNIPCGVQILASCNDAALAVASAAELQFIRVEGFVYSHIADEGPTHACAGSLLRYRKQLKAEHIKIFTDIKKKHSSHSLTQDVSLSTTAQTAEFFLSDGIVLTGQSTGLPTNPEELQEAKNAVDLPVLIGSGINIENVHQYINANGFIIGSHFKNKNKWNEELNEKLPVLI</sequence>
<dbReference type="EnsemblMetazoa" id="SMAR007679-RA">
    <property type="protein sequence ID" value="SMAR007679-PA"/>
    <property type="gene ID" value="SMAR007679"/>
</dbReference>
<dbReference type="Proteomes" id="UP000014500">
    <property type="component" value="Unassembled WGS sequence"/>
</dbReference>
<evidence type="ECO:0008006" key="4">
    <source>
        <dbReference type="Google" id="ProtNLM"/>
    </source>
</evidence>
<dbReference type="PhylomeDB" id="T1J297"/>